<dbReference type="RefSeq" id="WP_007404831.1">
    <property type="nucleotide sequence ID" value="NZ_BBJS01000036.1"/>
</dbReference>
<protein>
    <submittedName>
        <fullName evidence="1">DNA, contig: SP636</fullName>
    </submittedName>
</protein>
<dbReference type="GO" id="GO:0003676">
    <property type="term" value="F:nucleic acid binding"/>
    <property type="evidence" value="ECO:0007669"/>
    <property type="project" value="InterPro"/>
</dbReference>
<dbReference type="GeneID" id="78527981"/>
<dbReference type="InterPro" id="IPR012337">
    <property type="entry name" value="RNaseH-like_sf"/>
</dbReference>
<evidence type="ECO:0000313" key="2">
    <source>
        <dbReference type="Proteomes" id="UP000032025"/>
    </source>
</evidence>
<dbReference type="Proteomes" id="UP000032025">
    <property type="component" value="Unassembled WGS sequence"/>
</dbReference>
<evidence type="ECO:0000313" key="1">
    <source>
        <dbReference type="EMBL" id="GAN14292.1"/>
    </source>
</evidence>
<name>A0A0C9NDD1_SPHPI</name>
<proteinExistence type="predicted"/>
<comment type="caution">
    <text evidence="1">The sequence shown here is derived from an EMBL/GenBank/DDBJ whole genome shotgun (WGS) entry which is preliminary data.</text>
</comment>
<dbReference type="Gene3D" id="3.30.420.10">
    <property type="entry name" value="Ribonuclease H-like superfamily/Ribonuclease H"/>
    <property type="match status" value="1"/>
</dbReference>
<sequence length="126" mass="13479">MKIFFDGGLRPLPAGMEWAVVLGGRTHMARGLGPGTSMTAEWLALIAATRLAYAEHVADAVLLGDAAAVIAQANGAVRVPSAHRAQFQLWSELPRPPGRFRLRYVKRTQNLAGIALARPGLRQPGS</sequence>
<keyword evidence="2" id="KW-1185">Reference proteome</keyword>
<reference evidence="1 2" key="1">
    <citation type="submission" date="2014-08" db="EMBL/GenBank/DDBJ databases">
        <title>Whole genome shotgun sequence of Sphingomonas paucimobilis NBRC 13935.</title>
        <authorList>
            <person name="Hosoyama A."/>
            <person name="Hashimoto M."/>
            <person name="Hosoyama Y."/>
            <person name="Noguchi M."/>
            <person name="Uohara A."/>
            <person name="Ohji S."/>
            <person name="Katano-Makiyama Y."/>
            <person name="Ichikawa N."/>
            <person name="Kimura A."/>
            <person name="Yamazoe A."/>
            <person name="Fujita N."/>
        </authorList>
    </citation>
    <scope>NUCLEOTIDE SEQUENCE [LARGE SCALE GENOMIC DNA]</scope>
    <source>
        <strain evidence="1 2">NBRC 13935</strain>
    </source>
</reference>
<dbReference type="EMBL" id="BBJS01000036">
    <property type="protein sequence ID" value="GAN14292.1"/>
    <property type="molecule type" value="Genomic_DNA"/>
</dbReference>
<accession>A0A0C9NDD1</accession>
<gene>
    <name evidence="1" type="ORF">SP6_36_00100</name>
</gene>
<dbReference type="AlphaFoldDB" id="A0A0C9NDD1"/>
<dbReference type="SUPFAM" id="SSF53098">
    <property type="entry name" value="Ribonuclease H-like"/>
    <property type="match status" value="1"/>
</dbReference>
<organism evidence="1 2">
    <name type="scientific">Sphingomonas paucimobilis NBRC 13935</name>
    <dbReference type="NCBI Taxonomy" id="1219050"/>
    <lineage>
        <taxon>Bacteria</taxon>
        <taxon>Pseudomonadati</taxon>
        <taxon>Pseudomonadota</taxon>
        <taxon>Alphaproteobacteria</taxon>
        <taxon>Sphingomonadales</taxon>
        <taxon>Sphingomonadaceae</taxon>
        <taxon>Sphingomonas</taxon>
    </lineage>
</organism>
<dbReference type="InterPro" id="IPR036397">
    <property type="entry name" value="RNaseH_sf"/>
</dbReference>